<dbReference type="GO" id="GO:0044874">
    <property type="term" value="P:lipoprotein localization to outer membrane"/>
    <property type="evidence" value="ECO:0007669"/>
    <property type="project" value="TreeGrafter"/>
</dbReference>
<keyword evidence="3" id="KW-1003">Cell membrane</keyword>
<sequence length="404" mass="43178">MIFEWKVAIRFLKEGKGQSIFILLGISVGVAVMVFLNTLISGLQENLINQTVGNSSHVWLIGQSAFEQQISGLTDDNVVAGNADPRPVQLGNWQSMMAVLEERDDLRGISPLVEGNAFYVNNSKATPVIIKGFDPQKADAIYNISTRILEGSSNYDGNNLLVGNTFATDNELEAGDVIKLNLPSGVSQSFVISGIFDLGNSAVNNSWMVMDLSRAQKLLGYGNEVTKIEMQVKEIFDAEAIDASIESRLEGVVVDNWIESNSSLLAALQSQSASSIMIQVFVLLAVTLGISSVLAVSVVQKSKQLGILKAMGTKSGQASRIFLLQGLILGIIGSLMGAAFGIGLVQMFLWGTSLSTGVPLFPLSIQPQNIIVIAIISSLSSTIAAFVPANRSSKLNPVEVIRNG</sequence>
<comment type="subcellular location">
    <subcellularLocation>
        <location evidence="1">Cell membrane</location>
        <topology evidence="1">Multi-pass membrane protein</topology>
    </subcellularLocation>
</comment>
<evidence type="ECO:0000313" key="10">
    <source>
        <dbReference type="EMBL" id="VDN47951.1"/>
    </source>
</evidence>
<feature type="transmembrane region" description="Helical" evidence="7">
    <location>
        <begin position="276"/>
        <end position="300"/>
    </location>
</feature>
<evidence type="ECO:0000259" key="8">
    <source>
        <dbReference type="Pfam" id="PF02687"/>
    </source>
</evidence>
<evidence type="ECO:0000259" key="9">
    <source>
        <dbReference type="Pfam" id="PF12704"/>
    </source>
</evidence>
<evidence type="ECO:0000256" key="1">
    <source>
        <dbReference type="ARBA" id="ARBA00004651"/>
    </source>
</evidence>
<evidence type="ECO:0000256" key="4">
    <source>
        <dbReference type="ARBA" id="ARBA00022692"/>
    </source>
</evidence>
<feature type="domain" description="ABC3 transporter permease C-terminal" evidence="8">
    <location>
        <begin position="277"/>
        <end position="397"/>
    </location>
</feature>
<evidence type="ECO:0000313" key="11">
    <source>
        <dbReference type="Proteomes" id="UP000279029"/>
    </source>
</evidence>
<dbReference type="OrthoDB" id="9770036at2"/>
<dbReference type="Proteomes" id="UP000279029">
    <property type="component" value="Chromosome"/>
</dbReference>
<dbReference type="KEGG" id="cbar:PATL70BA_2068"/>
<organism evidence="10 11">
    <name type="scientific">Petrocella atlantisensis</name>
    <dbReference type="NCBI Taxonomy" id="2173034"/>
    <lineage>
        <taxon>Bacteria</taxon>
        <taxon>Bacillati</taxon>
        <taxon>Bacillota</taxon>
        <taxon>Clostridia</taxon>
        <taxon>Lachnospirales</taxon>
        <taxon>Vallitaleaceae</taxon>
        <taxon>Petrocella</taxon>
    </lineage>
</organism>
<dbReference type="InterPro" id="IPR025857">
    <property type="entry name" value="MacB_PCD"/>
</dbReference>
<proteinExistence type="inferred from homology"/>
<feature type="domain" description="MacB-like periplasmic core" evidence="9">
    <location>
        <begin position="19"/>
        <end position="247"/>
    </location>
</feature>
<keyword evidence="4 7" id="KW-0812">Transmembrane</keyword>
<name>A0A3P7PXN4_9FIRM</name>
<dbReference type="GO" id="GO:0098797">
    <property type="term" value="C:plasma membrane protein complex"/>
    <property type="evidence" value="ECO:0007669"/>
    <property type="project" value="TreeGrafter"/>
</dbReference>
<accession>A0A3P7PXN4</accession>
<reference evidence="10 11" key="1">
    <citation type="submission" date="2018-09" db="EMBL/GenBank/DDBJ databases">
        <authorList>
            <person name="Postec A."/>
        </authorList>
    </citation>
    <scope>NUCLEOTIDE SEQUENCE [LARGE SCALE GENOMIC DNA]</scope>
    <source>
        <strain evidence="10">70B-A</strain>
    </source>
</reference>
<keyword evidence="11" id="KW-1185">Reference proteome</keyword>
<dbReference type="InterPro" id="IPR003838">
    <property type="entry name" value="ABC3_permease_C"/>
</dbReference>
<evidence type="ECO:0000256" key="5">
    <source>
        <dbReference type="ARBA" id="ARBA00022989"/>
    </source>
</evidence>
<dbReference type="InterPro" id="IPR051447">
    <property type="entry name" value="Lipoprotein-release_system"/>
</dbReference>
<evidence type="ECO:0000256" key="6">
    <source>
        <dbReference type="ARBA" id="ARBA00023136"/>
    </source>
</evidence>
<feature type="transmembrane region" description="Helical" evidence="7">
    <location>
        <begin position="370"/>
        <end position="389"/>
    </location>
</feature>
<protein>
    <submittedName>
        <fullName evidence="10">ABC transporter permease</fullName>
    </submittedName>
</protein>
<keyword evidence="6 7" id="KW-0472">Membrane</keyword>
<dbReference type="Pfam" id="PF12704">
    <property type="entry name" value="MacB_PCD"/>
    <property type="match status" value="1"/>
</dbReference>
<dbReference type="PANTHER" id="PTHR30489:SF0">
    <property type="entry name" value="LIPOPROTEIN-RELEASING SYSTEM TRANSMEMBRANE PROTEIN LOLE"/>
    <property type="match status" value="1"/>
</dbReference>
<dbReference type="EMBL" id="LR130778">
    <property type="protein sequence ID" value="VDN47951.1"/>
    <property type="molecule type" value="Genomic_DNA"/>
</dbReference>
<dbReference type="Pfam" id="PF02687">
    <property type="entry name" value="FtsX"/>
    <property type="match status" value="1"/>
</dbReference>
<evidence type="ECO:0000256" key="2">
    <source>
        <dbReference type="ARBA" id="ARBA00005236"/>
    </source>
</evidence>
<comment type="similarity">
    <text evidence="2">Belongs to the ABC-4 integral membrane protein family. LolC/E subfamily.</text>
</comment>
<keyword evidence="5 7" id="KW-1133">Transmembrane helix</keyword>
<dbReference type="RefSeq" id="WP_125137175.1">
    <property type="nucleotide sequence ID" value="NZ_LR130778.1"/>
</dbReference>
<evidence type="ECO:0000256" key="3">
    <source>
        <dbReference type="ARBA" id="ARBA00022475"/>
    </source>
</evidence>
<feature type="transmembrane region" description="Helical" evidence="7">
    <location>
        <begin position="321"/>
        <end position="350"/>
    </location>
</feature>
<dbReference type="PANTHER" id="PTHR30489">
    <property type="entry name" value="LIPOPROTEIN-RELEASING SYSTEM TRANSMEMBRANE PROTEIN LOLE"/>
    <property type="match status" value="1"/>
</dbReference>
<feature type="transmembrane region" description="Helical" evidence="7">
    <location>
        <begin position="20"/>
        <end position="40"/>
    </location>
</feature>
<dbReference type="AlphaFoldDB" id="A0A3P7PXN4"/>
<gene>
    <name evidence="10" type="ORF">PATL70BA_2068</name>
</gene>
<evidence type="ECO:0000256" key="7">
    <source>
        <dbReference type="SAM" id="Phobius"/>
    </source>
</evidence>